<dbReference type="AlphaFoldDB" id="A0A132EV85"/>
<sequence length="94" mass="9359">MVKTLAVCAALGIAAIAVPRFSASVAGRPAPAQAFAADAGRVVVHHATAAEAERAPLPNDGSAERQAAAAQAADTPPIVVLGVAHAGWSDLFNH</sequence>
<name>A0A132EV85_9BURK</name>
<proteinExistence type="predicted"/>
<comment type="caution">
    <text evidence="1">The sequence shown here is derived from an EMBL/GenBank/DDBJ whole genome shotgun (WGS) entry which is preliminary data.</text>
</comment>
<reference evidence="1 2" key="1">
    <citation type="submission" date="2015-11" db="EMBL/GenBank/DDBJ databases">
        <title>Expanding the genomic diversity of Burkholderia species for the development of highly accurate diagnostics.</title>
        <authorList>
            <person name="Sahl J."/>
            <person name="Keim P."/>
            <person name="Wagner D."/>
        </authorList>
    </citation>
    <scope>NUCLEOTIDE SEQUENCE [LARGE SCALE GENOMIC DNA]</scope>
    <source>
        <strain evidence="1 2">MSMB574WGS</strain>
    </source>
</reference>
<evidence type="ECO:0000313" key="1">
    <source>
        <dbReference type="EMBL" id="KWF60746.1"/>
    </source>
</evidence>
<accession>A0A132EV85</accession>
<evidence type="ECO:0000313" key="2">
    <source>
        <dbReference type="Proteomes" id="UP000061512"/>
    </source>
</evidence>
<protein>
    <submittedName>
        <fullName evidence="1">Uncharacterized protein</fullName>
    </submittedName>
</protein>
<dbReference type="Proteomes" id="UP000061512">
    <property type="component" value="Unassembled WGS sequence"/>
</dbReference>
<dbReference type="RefSeq" id="WP_060299793.1">
    <property type="nucleotide sequence ID" value="NZ_JANLBU010000007.1"/>
</dbReference>
<dbReference type="EMBL" id="LPJX01000055">
    <property type="protein sequence ID" value="KWF60746.1"/>
    <property type="molecule type" value="Genomic_DNA"/>
</dbReference>
<organism evidence="1 2">
    <name type="scientific">Burkholderia pseudomultivorans</name>
    <dbReference type="NCBI Taxonomy" id="1207504"/>
    <lineage>
        <taxon>Bacteria</taxon>
        <taxon>Pseudomonadati</taxon>
        <taxon>Pseudomonadota</taxon>
        <taxon>Betaproteobacteria</taxon>
        <taxon>Burkholderiales</taxon>
        <taxon>Burkholderiaceae</taxon>
        <taxon>Burkholderia</taxon>
        <taxon>Burkholderia cepacia complex</taxon>
    </lineage>
</organism>
<gene>
    <name evidence="1" type="ORF">WT57_01425</name>
</gene>